<reference evidence="1" key="1">
    <citation type="journal article" date="2012" name="Nature">
        <title>The tomato genome sequence provides insights into fleshy fruit evolution.</title>
        <authorList>
            <consortium name="Tomato Genome Consortium"/>
        </authorList>
    </citation>
    <scope>NUCLEOTIDE SEQUENCE [LARGE SCALE GENOMIC DNA]</scope>
    <source>
        <strain evidence="1">cv. Heinz 1706</strain>
    </source>
</reference>
<proteinExistence type="predicted"/>
<dbReference type="AlphaFoldDB" id="A0A3Q7EFF9"/>
<reference evidence="1" key="2">
    <citation type="submission" date="2019-01" db="UniProtKB">
        <authorList>
            <consortium name="EnsemblPlants"/>
        </authorList>
    </citation>
    <scope>IDENTIFICATION</scope>
    <source>
        <strain evidence="1">cv. Heinz 1706</strain>
    </source>
</reference>
<sequence>MTSRLQIHSLKPRHFLTTTTLSPKIPITHKQSNLIPQWNPAMQAEFDALVRNHTWDLVPCDSSKMWWIKADGFIHASRHRFCCHEVVQSYASTVYVSLGFS</sequence>
<name>A0A3Q7EFF9_SOLLC</name>
<keyword evidence="2" id="KW-1185">Reference proteome</keyword>
<evidence type="ECO:0008006" key="3">
    <source>
        <dbReference type="Google" id="ProtNLM"/>
    </source>
</evidence>
<dbReference type="Proteomes" id="UP000004994">
    <property type="component" value="Chromosome 1"/>
</dbReference>
<dbReference type="InParanoid" id="A0A3Q7EFF9"/>
<dbReference type="Gramene" id="Solyc01g065628.1.1">
    <property type="protein sequence ID" value="Solyc01g065628.1.1"/>
    <property type="gene ID" value="Solyc01g065628.1"/>
</dbReference>
<evidence type="ECO:0000313" key="1">
    <source>
        <dbReference type="EnsemblPlants" id="Solyc01g065628.1.1"/>
    </source>
</evidence>
<protein>
    <recommendedName>
        <fullName evidence="3">Reverse transcriptase Ty1/copia-type domain-containing protein</fullName>
    </recommendedName>
</protein>
<evidence type="ECO:0000313" key="2">
    <source>
        <dbReference type="Proteomes" id="UP000004994"/>
    </source>
</evidence>
<accession>A0A3Q7EFF9</accession>
<dbReference type="EnsemblPlants" id="Solyc01g065628.1.1">
    <property type="protein sequence ID" value="Solyc01g065628.1.1"/>
    <property type="gene ID" value="Solyc01g065628.1"/>
</dbReference>
<organism evidence="1">
    <name type="scientific">Solanum lycopersicum</name>
    <name type="common">Tomato</name>
    <name type="synonym">Lycopersicon esculentum</name>
    <dbReference type="NCBI Taxonomy" id="4081"/>
    <lineage>
        <taxon>Eukaryota</taxon>
        <taxon>Viridiplantae</taxon>
        <taxon>Streptophyta</taxon>
        <taxon>Embryophyta</taxon>
        <taxon>Tracheophyta</taxon>
        <taxon>Spermatophyta</taxon>
        <taxon>Magnoliopsida</taxon>
        <taxon>eudicotyledons</taxon>
        <taxon>Gunneridae</taxon>
        <taxon>Pentapetalae</taxon>
        <taxon>asterids</taxon>
        <taxon>lamiids</taxon>
        <taxon>Solanales</taxon>
        <taxon>Solanaceae</taxon>
        <taxon>Solanoideae</taxon>
        <taxon>Solaneae</taxon>
        <taxon>Solanum</taxon>
        <taxon>Solanum subgen. Lycopersicon</taxon>
    </lineage>
</organism>